<gene>
    <name evidence="2" type="ORF">C7I85_11780</name>
</gene>
<dbReference type="Pfam" id="PF01425">
    <property type="entry name" value="Amidase"/>
    <property type="match status" value="2"/>
</dbReference>
<name>A0A2P7SE09_9HYPH</name>
<evidence type="ECO:0000313" key="3">
    <source>
        <dbReference type="Proteomes" id="UP000240653"/>
    </source>
</evidence>
<protein>
    <submittedName>
        <fullName evidence="2">Amidase</fullName>
        <ecNumber evidence="2">3.5.1.4</ecNumber>
    </submittedName>
</protein>
<keyword evidence="3" id="KW-1185">Reference proteome</keyword>
<dbReference type="SUPFAM" id="SSF75304">
    <property type="entry name" value="Amidase signature (AS) enzymes"/>
    <property type="match status" value="1"/>
</dbReference>
<dbReference type="EC" id="3.5.1.4" evidence="2"/>
<dbReference type="InterPro" id="IPR036928">
    <property type="entry name" value="AS_sf"/>
</dbReference>
<dbReference type="OrthoDB" id="9777859at2"/>
<sequence length="400" mass="42111">MGPMRDSLNAFLDYPQVAVSNAQSGPLAGLGLGVKDIYDVAGYRTGCGNLDAYSQGSPATRSAPAVQVILDAGAHFLGKTQTDEFAFSLMGQNAHFPHPVNSAAPDRVTGGSSSGSAAAVAGGLADIALGSDTGGSIRAPASFCGLIGLRTTHGRISLDGVMPLAPSLDTVGWFARDMNVYEAVAKVMFAPSSHSEQGDSTAPRLFRLAALDELVFGPAEAAEYRRMLGFVTAALGEATTAAPLSQSSDELYWSFRRIQAREAWESRGHWIEEHPGSLDRGVEDRFRFGQTVDDAALAQAREFRGAFREELGALLGEDGYLVLPTVPGAAPLKTEAADSLLAYRERALRLLCLSGLSGFPQITLPLGTIDGAPFGLSLLGPAGSDRQLIALGRRILETKE</sequence>
<dbReference type="GO" id="GO:0004040">
    <property type="term" value="F:amidase activity"/>
    <property type="evidence" value="ECO:0007669"/>
    <property type="project" value="UniProtKB-EC"/>
</dbReference>
<feature type="domain" description="Amidase" evidence="1">
    <location>
        <begin position="21"/>
        <end position="195"/>
    </location>
</feature>
<evidence type="ECO:0000259" key="1">
    <source>
        <dbReference type="Pfam" id="PF01425"/>
    </source>
</evidence>
<evidence type="ECO:0000313" key="2">
    <source>
        <dbReference type="EMBL" id="PSJ60718.1"/>
    </source>
</evidence>
<reference evidence="2 3" key="1">
    <citation type="submission" date="2018-03" db="EMBL/GenBank/DDBJ databases">
        <title>The draft genome of Mesorhizobium soli JCM 19897.</title>
        <authorList>
            <person name="Li L."/>
            <person name="Liu L."/>
            <person name="Liang L."/>
            <person name="Wang T."/>
            <person name="Zhang X."/>
        </authorList>
    </citation>
    <scope>NUCLEOTIDE SEQUENCE [LARGE SCALE GENOMIC DNA]</scope>
    <source>
        <strain evidence="2 3">JCM 19897</strain>
    </source>
</reference>
<dbReference type="Proteomes" id="UP000240653">
    <property type="component" value="Unassembled WGS sequence"/>
</dbReference>
<dbReference type="InterPro" id="IPR023631">
    <property type="entry name" value="Amidase_dom"/>
</dbReference>
<keyword evidence="2" id="KW-0378">Hydrolase</keyword>
<dbReference type="NCBIfam" id="NF006169">
    <property type="entry name" value="PRK08310.1"/>
    <property type="match status" value="1"/>
</dbReference>
<feature type="domain" description="Amidase" evidence="1">
    <location>
        <begin position="254"/>
        <end position="388"/>
    </location>
</feature>
<organism evidence="2 3">
    <name type="scientific">Pseudaminobacter soli</name>
    <name type="common">ex Li et al. 2025</name>
    <dbReference type="NCBI Taxonomy" id="1295366"/>
    <lineage>
        <taxon>Bacteria</taxon>
        <taxon>Pseudomonadati</taxon>
        <taxon>Pseudomonadota</taxon>
        <taxon>Alphaproteobacteria</taxon>
        <taxon>Hyphomicrobiales</taxon>
        <taxon>Phyllobacteriaceae</taxon>
        <taxon>Pseudaminobacter</taxon>
    </lineage>
</organism>
<dbReference type="InterPro" id="IPR020556">
    <property type="entry name" value="Amidase_CS"/>
</dbReference>
<dbReference type="PANTHER" id="PTHR46310">
    <property type="entry name" value="AMIDASE 1"/>
    <property type="match status" value="1"/>
</dbReference>
<proteinExistence type="predicted"/>
<dbReference type="PANTHER" id="PTHR46310:SF7">
    <property type="entry name" value="AMIDASE 1"/>
    <property type="match status" value="1"/>
</dbReference>
<dbReference type="EMBL" id="PXYL01000005">
    <property type="protein sequence ID" value="PSJ60718.1"/>
    <property type="molecule type" value="Genomic_DNA"/>
</dbReference>
<dbReference type="PROSITE" id="PS00571">
    <property type="entry name" value="AMIDASES"/>
    <property type="match status" value="1"/>
</dbReference>
<dbReference type="Gene3D" id="3.90.1300.10">
    <property type="entry name" value="Amidase signature (AS) domain"/>
    <property type="match status" value="1"/>
</dbReference>
<dbReference type="RefSeq" id="WP_106724185.1">
    <property type="nucleotide sequence ID" value="NZ_PXYL01000005.1"/>
</dbReference>
<accession>A0A2P7SE09</accession>
<dbReference type="AlphaFoldDB" id="A0A2P7SE09"/>
<comment type="caution">
    <text evidence="2">The sequence shown here is derived from an EMBL/GenBank/DDBJ whole genome shotgun (WGS) entry which is preliminary data.</text>
</comment>